<feature type="transmembrane region" description="Helical" evidence="2">
    <location>
        <begin position="711"/>
        <end position="736"/>
    </location>
</feature>
<dbReference type="RefSeq" id="WP_115303506.1">
    <property type="nucleotide sequence ID" value="NZ_CAAAHO010000002.1"/>
</dbReference>
<reference evidence="4 5" key="1">
    <citation type="submission" date="2018-06" db="EMBL/GenBank/DDBJ databases">
        <authorList>
            <consortium name="Pathogen Informatics"/>
            <person name="Doyle S."/>
        </authorList>
    </citation>
    <scope>NUCLEOTIDE SEQUENCE [LARGE SCALE GENOMIC DNA]</scope>
    <source>
        <strain evidence="4 5">NCTC13315</strain>
    </source>
</reference>
<keyword evidence="2" id="KW-1133">Transmembrane helix</keyword>
<dbReference type="OrthoDB" id="7010241at2"/>
<feature type="chain" id="PRO_5016564989" evidence="3">
    <location>
        <begin position="27"/>
        <end position="1009"/>
    </location>
</feature>
<sequence length="1009" mass="106831">MKRVSARFFIVLFPILAVLFPALAMAATDSSLSFTPPAGDVSVVFLGNLFGIVDGVIHGTGSQIMGSIFSVFNAAVLALGGIVAMYIMLVSTVNTAHEGKMLGQKWSSVWVPTRATLGLALLIPKASGYCLMQIFVMWVVVQGVGAADKVWSAALGYMSRGGVIIQPQTQVNPITAVTGGNVDVPTGASKILTGQVCMYGLQNILETKRQALLNEKQHGSGDCSRPLTPGSAMDTFCNNEVPDLIGSVNPVAAQTEQMNANKPPNPPPNSFLVTMPNLDTSSPYSSALNGICGTIQWNAFNSVNFSGTSLTPSQQQTVTMSRAMAVQQLYNDLAIVAQVMVNNDPQLNSNPGSGSTNTNTTPASPVASQQYGVPYVSSGTACTTKNDTCTAWGPDSSSSTSPIFSGTEFQNSIADYTGIMTPSLNLANSKVQDNIQKAQQGFIQQANSQGWMMAGSYFINLALLNSADLNTTNTIDTTANLSSSTVQPTDLSNIFSKGSSNSGSSSSSSSDDSGVSNCSGTRKDLCVWLHGDETPINNLLSLINGSNGVAKATLNPPDLSANGLQLSTDASASTVYGYINNAVILQIPNQPGMTPPTFKMNIIPNMSPTNFSLPPISFSCNEVKIPGFSFCLGQYLGEIFYNILIKSLFVFFLNMLTNIFNAVILAFLSLPLQGMVMIFQSGVYWLQQPAMNPVLALANMGINFINFANELWIYLLELAVVSIVIPWFGIFIMPLIALAMPLLVAWLGTMLAIGFVTAYYVPFLPYMIFTFGSIGWLMAVIEAMVAAPIVALGVTHPEGEGPFGKGEQAIMILMNVFLRPTMMIIGYIAAIALSYVGVWIINTGFANVVSFLQSAGSNDNFNLNFSGGVTGGTPVTKFQPNATIGYTGWAGIYAYFFSILIYTSMYLTVVQKAFTLIVVLPDKVLRWIGGQPESAGQEAAQWAEDTKGKVETGAKATTGASQQIDKHLTGYAMKGINKAQGALTGGAPKLGASGGTGQTGPDSTPSNDG</sequence>
<dbReference type="InterPro" id="IPR027628">
    <property type="entry name" value="DotA_TraY"/>
</dbReference>
<feature type="region of interest" description="Disordered" evidence="1">
    <location>
        <begin position="987"/>
        <end position="1009"/>
    </location>
</feature>
<keyword evidence="3" id="KW-0732">Signal</keyword>
<evidence type="ECO:0000256" key="1">
    <source>
        <dbReference type="SAM" id="MobiDB-lite"/>
    </source>
</evidence>
<evidence type="ECO:0000313" key="4">
    <source>
        <dbReference type="EMBL" id="STX29845.1"/>
    </source>
</evidence>
<feature type="transmembrane region" description="Helical" evidence="2">
    <location>
        <begin position="892"/>
        <end position="920"/>
    </location>
</feature>
<feature type="transmembrane region" description="Helical" evidence="2">
    <location>
        <begin position="743"/>
        <end position="762"/>
    </location>
</feature>
<evidence type="ECO:0000256" key="3">
    <source>
        <dbReference type="SAM" id="SignalP"/>
    </source>
</evidence>
<feature type="transmembrane region" description="Helical" evidence="2">
    <location>
        <begin position="774"/>
        <end position="795"/>
    </location>
</feature>
<feature type="region of interest" description="Disordered" evidence="1">
    <location>
        <begin position="936"/>
        <end position="959"/>
    </location>
</feature>
<feature type="transmembrane region" description="Helical" evidence="2">
    <location>
        <begin position="68"/>
        <end position="89"/>
    </location>
</feature>
<name>A0A378I541_9GAMM</name>
<dbReference type="EMBL" id="UGNV01000001">
    <property type="protein sequence ID" value="STX29845.1"/>
    <property type="molecule type" value="Genomic_DNA"/>
</dbReference>
<dbReference type="NCBIfam" id="NF033886">
    <property type="entry name" value="T4SS_DotA"/>
    <property type="match status" value="1"/>
</dbReference>
<dbReference type="Proteomes" id="UP000254968">
    <property type="component" value="Unassembled WGS sequence"/>
</dbReference>
<dbReference type="Pfam" id="PF11388">
    <property type="entry name" value="DotA"/>
    <property type="match status" value="1"/>
</dbReference>
<dbReference type="AlphaFoldDB" id="A0A378I541"/>
<gene>
    <name evidence="4" type="ORF">NCTC13315_02400</name>
</gene>
<dbReference type="InterPro" id="IPR021528">
    <property type="entry name" value="DotA"/>
</dbReference>
<keyword evidence="2" id="KW-0472">Membrane</keyword>
<feature type="transmembrane region" description="Helical" evidence="2">
    <location>
        <begin position="42"/>
        <end position="61"/>
    </location>
</feature>
<evidence type="ECO:0000313" key="5">
    <source>
        <dbReference type="Proteomes" id="UP000254968"/>
    </source>
</evidence>
<organism evidence="4 5">
    <name type="scientific">Legionella beliardensis</name>
    <dbReference type="NCBI Taxonomy" id="91822"/>
    <lineage>
        <taxon>Bacteria</taxon>
        <taxon>Pseudomonadati</taxon>
        <taxon>Pseudomonadota</taxon>
        <taxon>Gammaproteobacteria</taxon>
        <taxon>Legionellales</taxon>
        <taxon>Legionellaceae</taxon>
        <taxon>Legionella</taxon>
    </lineage>
</organism>
<accession>A0A378I541</accession>
<keyword evidence="2" id="KW-0812">Transmembrane</keyword>
<feature type="region of interest" description="Disordered" evidence="1">
    <location>
        <begin position="346"/>
        <end position="367"/>
    </location>
</feature>
<feature type="compositionally biased region" description="Low complexity" evidence="1">
    <location>
        <begin position="348"/>
        <end position="365"/>
    </location>
</feature>
<proteinExistence type="predicted"/>
<keyword evidence="5" id="KW-1185">Reference proteome</keyword>
<dbReference type="NCBIfam" id="TIGR04346">
    <property type="entry name" value="DotA_TraY"/>
    <property type="match status" value="2"/>
</dbReference>
<feature type="region of interest" description="Disordered" evidence="1">
    <location>
        <begin position="492"/>
        <end position="517"/>
    </location>
</feature>
<feature type="signal peptide" evidence="3">
    <location>
        <begin position="1"/>
        <end position="26"/>
    </location>
</feature>
<feature type="compositionally biased region" description="Polar residues" evidence="1">
    <location>
        <begin position="999"/>
        <end position="1009"/>
    </location>
</feature>
<feature type="transmembrane region" description="Helical" evidence="2">
    <location>
        <begin position="816"/>
        <end position="841"/>
    </location>
</feature>
<feature type="compositionally biased region" description="Low complexity" evidence="1">
    <location>
        <begin position="496"/>
        <end position="517"/>
    </location>
</feature>
<protein>
    <submittedName>
        <fullName evidence="4">DotA</fullName>
    </submittedName>
</protein>
<evidence type="ECO:0000256" key="2">
    <source>
        <dbReference type="SAM" id="Phobius"/>
    </source>
</evidence>